<dbReference type="PANTHER" id="PTHR35936">
    <property type="entry name" value="MEMBRANE-BOUND LYTIC MUREIN TRANSGLYCOSYLASE F"/>
    <property type="match status" value="1"/>
</dbReference>
<feature type="domain" description="Solute-binding protein family 3/N-terminal" evidence="3">
    <location>
        <begin position="55"/>
        <end position="278"/>
    </location>
</feature>
<keyword evidence="5" id="KW-1185">Reference proteome</keyword>
<dbReference type="SMART" id="SM00062">
    <property type="entry name" value="PBPb"/>
    <property type="match status" value="1"/>
</dbReference>
<dbReference type="Gene3D" id="3.40.190.10">
    <property type="entry name" value="Periplasmic binding protein-like II"/>
    <property type="match status" value="2"/>
</dbReference>
<evidence type="ECO:0000256" key="2">
    <source>
        <dbReference type="SAM" id="SignalP"/>
    </source>
</evidence>
<dbReference type="AlphaFoldDB" id="A0A3P2A881"/>
<dbReference type="Pfam" id="PF00497">
    <property type="entry name" value="SBP_bac_3"/>
    <property type="match status" value="1"/>
</dbReference>
<feature type="chain" id="PRO_5018024519" description="Solute-binding protein family 3/N-terminal domain-containing protein" evidence="2">
    <location>
        <begin position="35"/>
        <end position="290"/>
    </location>
</feature>
<evidence type="ECO:0000259" key="3">
    <source>
        <dbReference type="SMART" id="SM00062"/>
    </source>
</evidence>
<evidence type="ECO:0000256" key="1">
    <source>
        <dbReference type="ARBA" id="ARBA00022729"/>
    </source>
</evidence>
<evidence type="ECO:0000313" key="5">
    <source>
        <dbReference type="Proteomes" id="UP000269923"/>
    </source>
</evidence>
<keyword evidence="1 2" id="KW-0732">Signal</keyword>
<protein>
    <recommendedName>
        <fullName evidence="3">Solute-binding protein family 3/N-terminal domain-containing protein</fullName>
    </recommendedName>
</protein>
<dbReference type="EMBL" id="RQYC01000001">
    <property type="protein sequence ID" value="RRD91659.1"/>
    <property type="molecule type" value="Genomic_DNA"/>
</dbReference>
<proteinExistence type="predicted"/>
<feature type="signal peptide" evidence="2">
    <location>
        <begin position="1"/>
        <end position="34"/>
    </location>
</feature>
<dbReference type="PANTHER" id="PTHR35936:SF17">
    <property type="entry name" value="ARGININE-BINDING EXTRACELLULAR PROTEIN ARTP"/>
    <property type="match status" value="1"/>
</dbReference>
<name>A0A3P2A881_9NEIS</name>
<dbReference type="InterPro" id="IPR001638">
    <property type="entry name" value="Solute-binding_3/MltF_N"/>
</dbReference>
<dbReference type="Proteomes" id="UP000269923">
    <property type="component" value="Unassembled WGS sequence"/>
</dbReference>
<comment type="caution">
    <text evidence="4">The sequence shown here is derived from an EMBL/GenBank/DDBJ whole genome shotgun (WGS) entry which is preliminary data.</text>
</comment>
<gene>
    <name evidence="4" type="ORF">EII21_01145</name>
</gene>
<reference evidence="4 5" key="1">
    <citation type="submission" date="2018-11" db="EMBL/GenBank/DDBJ databases">
        <title>Genomes From Bacteria Associated with the Canine Oral Cavity: a Test Case for Automated Genome-Based Taxonomic Assignment.</title>
        <authorList>
            <person name="Coil D.A."/>
            <person name="Jospin G."/>
            <person name="Darling A.E."/>
            <person name="Wallis C."/>
            <person name="Davis I.J."/>
            <person name="Harris S."/>
            <person name="Eisen J.A."/>
            <person name="Holcombe L.J."/>
            <person name="O'Flynn C."/>
        </authorList>
    </citation>
    <scope>NUCLEOTIDE SEQUENCE [LARGE SCALE GENOMIC DNA]</scope>
    <source>
        <strain evidence="4 5">COT-280</strain>
    </source>
</reference>
<dbReference type="SUPFAM" id="SSF53850">
    <property type="entry name" value="Periplasmic binding protein-like II"/>
    <property type="match status" value="1"/>
</dbReference>
<accession>A0A3P2A881</accession>
<sequence length="290" mass="32108">MQQGICNRLSIMMKKLLFTLSAMYGLAACSPELATPTAASHTTTASAASVPALPVYTVATDATYPPFEFYDDKGNIIGLDVDLLNAIAEDQGFQVRYYHYGWKGIFGQLKDSADIIASAVAITEESKKAADLSDEYYRSPYMAVSLMPDALKKWKQHKISASHNEDTIADLQAEYKIAGHNILPADTIYLSLTNLLKKQADITVADATVLQYYINSATFTGYEFHTQPLPSANPETDKLVFAVAKGNEELLEKINTGLKHIRENGKLDEILQRWRQHLPPTEQAMLKTPV</sequence>
<organism evidence="4 5">
    <name type="scientific">Conchiformibius steedae</name>
    <dbReference type="NCBI Taxonomy" id="153493"/>
    <lineage>
        <taxon>Bacteria</taxon>
        <taxon>Pseudomonadati</taxon>
        <taxon>Pseudomonadota</taxon>
        <taxon>Betaproteobacteria</taxon>
        <taxon>Neisseriales</taxon>
        <taxon>Neisseriaceae</taxon>
        <taxon>Conchiformibius</taxon>
    </lineage>
</organism>
<evidence type="ECO:0000313" key="4">
    <source>
        <dbReference type="EMBL" id="RRD91659.1"/>
    </source>
</evidence>